<dbReference type="OrthoDB" id="9797508at2"/>
<dbReference type="Proteomes" id="UP000592780">
    <property type="component" value="Unassembled WGS sequence"/>
</dbReference>
<accession>A0A6I1QAA5</accession>
<evidence type="ECO:0000313" key="2">
    <source>
        <dbReference type="EMBL" id="MBB5429089.1"/>
    </source>
</evidence>
<dbReference type="PANTHER" id="PTHR33797">
    <property type="entry name" value="ORGANIC HYDROPEROXIDE RESISTANCE PROTEIN-LIKE"/>
    <property type="match status" value="1"/>
</dbReference>
<keyword evidence="3" id="KW-1185">Reference proteome</keyword>
<comment type="caution">
    <text evidence="2">The sequence shown here is derived from an EMBL/GenBank/DDBJ whole genome shotgun (WGS) entry which is preliminary data.</text>
</comment>
<name>A0A6I1QAA5_PARAM</name>
<gene>
    <name evidence="2" type="ORF">HDG40_007284</name>
</gene>
<dbReference type="InterPro" id="IPR003718">
    <property type="entry name" value="OsmC/Ohr_fam"/>
</dbReference>
<dbReference type="InterPro" id="IPR015946">
    <property type="entry name" value="KH_dom-like_a/b"/>
</dbReference>
<evidence type="ECO:0000313" key="3">
    <source>
        <dbReference type="Proteomes" id="UP000592780"/>
    </source>
</evidence>
<dbReference type="InterPro" id="IPR036102">
    <property type="entry name" value="OsmC/Ohrsf"/>
</dbReference>
<evidence type="ECO:0000256" key="1">
    <source>
        <dbReference type="ARBA" id="ARBA00007378"/>
    </source>
</evidence>
<sequence>MFWPDHTALDTSAVHSASFAPTTAMPGSMRLPAARGPGGGTNPVQLFPASYAACFKGALKLIAINNGFAHGEITVDSAGTAGRDPVDGVHMLTADIRVQLPGVERAITA</sequence>
<dbReference type="Pfam" id="PF02566">
    <property type="entry name" value="OsmC"/>
    <property type="match status" value="1"/>
</dbReference>
<organism evidence="2 3">
    <name type="scientific">Paraburkholderia atlantica</name>
    <dbReference type="NCBI Taxonomy" id="2654982"/>
    <lineage>
        <taxon>Bacteria</taxon>
        <taxon>Pseudomonadati</taxon>
        <taxon>Pseudomonadota</taxon>
        <taxon>Betaproteobacteria</taxon>
        <taxon>Burkholderiales</taxon>
        <taxon>Burkholderiaceae</taxon>
        <taxon>Paraburkholderia</taxon>
    </lineage>
</organism>
<dbReference type="AlphaFoldDB" id="A0A6I1QAA5"/>
<dbReference type="RefSeq" id="WP_084598426.1">
    <property type="nucleotide sequence ID" value="NZ_JACHDD010000018.1"/>
</dbReference>
<dbReference type="PANTHER" id="PTHR33797:SF2">
    <property type="entry name" value="ORGANIC HYDROPEROXIDE RESISTANCE PROTEIN-LIKE"/>
    <property type="match status" value="1"/>
</dbReference>
<protein>
    <submittedName>
        <fullName evidence="2">Organic hydroperoxide reductase OsmC/OhrA</fullName>
    </submittedName>
</protein>
<dbReference type="GO" id="GO:0006979">
    <property type="term" value="P:response to oxidative stress"/>
    <property type="evidence" value="ECO:0007669"/>
    <property type="project" value="InterPro"/>
</dbReference>
<comment type="similarity">
    <text evidence="1">Belongs to the OsmC/Ohr family.</text>
</comment>
<dbReference type="SUPFAM" id="SSF82784">
    <property type="entry name" value="OsmC-like"/>
    <property type="match status" value="1"/>
</dbReference>
<dbReference type="InterPro" id="IPR019953">
    <property type="entry name" value="OHR"/>
</dbReference>
<reference evidence="2 3" key="1">
    <citation type="submission" date="2020-08" db="EMBL/GenBank/DDBJ databases">
        <title>Genomic Encyclopedia of Type Strains, Phase IV (KMG-V): Genome sequencing to study the core and pangenomes of soil and plant-associated prokaryotes.</title>
        <authorList>
            <person name="Whitman W."/>
        </authorList>
    </citation>
    <scope>NUCLEOTIDE SEQUENCE [LARGE SCALE GENOMIC DNA]</scope>
    <source>
        <strain evidence="2 3">JPY158</strain>
    </source>
</reference>
<dbReference type="Gene3D" id="3.30.300.20">
    <property type="match status" value="1"/>
</dbReference>
<proteinExistence type="inferred from homology"/>
<dbReference type="EMBL" id="JACHDD010000018">
    <property type="protein sequence ID" value="MBB5429089.1"/>
    <property type="molecule type" value="Genomic_DNA"/>
</dbReference>